<dbReference type="Gene3D" id="3.40.50.720">
    <property type="entry name" value="NAD(P)-binding Rossmann-like Domain"/>
    <property type="match status" value="1"/>
</dbReference>
<dbReference type="PANTHER" id="PTHR21089">
    <property type="entry name" value="SHIKIMATE DEHYDROGENASE"/>
    <property type="match status" value="1"/>
</dbReference>
<dbReference type="SUPFAM" id="SSF53223">
    <property type="entry name" value="Aminoacid dehydrogenase-like, N-terminal domain"/>
    <property type="match status" value="1"/>
</dbReference>
<evidence type="ECO:0000259" key="11">
    <source>
        <dbReference type="Pfam" id="PF18317"/>
    </source>
</evidence>
<feature type="binding site" evidence="8">
    <location>
        <begin position="126"/>
        <end position="130"/>
    </location>
    <ligand>
        <name>NADP(+)</name>
        <dbReference type="ChEBI" id="CHEBI:58349"/>
    </ligand>
</feature>
<comment type="function">
    <text evidence="8">Involved in the biosynthesis of the chorismate, which leads to the biosynthesis of aromatic amino acids. Catalyzes the reversible NADPH linked reduction of 3-dehydroshikimate (DHSA) to yield shikimate (SA).</text>
</comment>
<dbReference type="InterPro" id="IPR041121">
    <property type="entry name" value="SDH_C"/>
</dbReference>
<comment type="similarity">
    <text evidence="8">Belongs to the shikimate dehydrogenase family.</text>
</comment>
<evidence type="ECO:0000256" key="1">
    <source>
        <dbReference type="ARBA" id="ARBA00004871"/>
    </source>
</evidence>
<dbReference type="GO" id="GO:0019632">
    <property type="term" value="P:shikimate metabolic process"/>
    <property type="evidence" value="ECO:0007669"/>
    <property type="project" value="InterPro"/>
</dbReference>
<dbReference type="GeneID" id="93737699"/>
<feature type="active site" description="Proton acceptor" evidence="8">
    <location>
        <position position="65"/>
    </location>
</feature>
<feature type="domain" description="Quinate/shikimate 5-dehydrogenase/glutamyl-tRNA reductase" evidence="9">
    <location>
        <begin position="119"/>
        <end position="191"/>
    </location>
</feature>
<evidence type="ECO:0000256" key="4">
    <source>
        <dbReference type="ARBA" id="ARBA00022857"/>
    </source>
</evidence>
<evidence type="ECO:0000256" key="8">
    <source>
        <dbReference type="HAMAP-Rule" id="MF_00222"/>
    </source>
</evidence>
<dbReference type="InterPro" id="IPR011342">
    <property type="entry name" value="Shikimate_DH"/>
</dbReference>
<evidence type="ECO:0000256" key="2">
    <source>
        <dbReference type="ARBA" id="ARBA00012962"/>
    </source>
</evidence>
<dbReference type="Pfam" id="PF01488">
    <property type="entry name" value="Shikimate_DH"/>
    <property type="match status" value="1"/>
</dbReference>
<evidence type="ECO:0000313" key="13">
    <source>
        <dbReference type="Proteomes" id="UP000042738"/>
    </source>
</evidence>
<dbReference type="InterPro" id="IPR036291">
    <property type="entry name" value="NAD(P)-bd_dom_sf"/>
</dbReference>
<dbReference type="AlphaFoldDB" id="A0A068Z548"/>
<feature type="binding site" evidence="8">
    <location>
        <begin position="14"/>
        <end position="16"/>
    </location>
    <ligand>
        <name>shikimate</name>
        <dbReference type="ChEBI" id="CHEBI:36208"/>
    </ligand>
</feature>
<proteinExistence type="inferred from homology"/>
<protein>
    <recommendedName>
        <fullName evidence="2 8">Shikimate dehydrogenase (NADP(+))</fullName>
        <shortName evidence="8">SDH</shortName>
        <ecNumber evidence="2 8">1.1.1.25</ecNumber>
    </recommendedName>
</protein>
<feature type="binding site" evidence="8">
    <location>
        <begin position="149"/>
        <end position="154"/>
    </location>
    <ligand>
        <name>NADP(+)</name>
        <dbReference type="ChEBI" id="CHEBI:58349"/>
    </ligand>
</feature>
<accession>A0A068Z548</accession>
<dbReference type="FunFam" id="3.40.50.720:FF:000104">
    <property type="entry name" value="Shikimate dehydrogenase (NADP(+))"/>
    <property type="match status" value="1"/>
</dbReference>
<name>A0A068Z548_9GAMM</name>
<keyword evidence="5 8" id="KW-0560">Oxidoreductase</keyword>
<dbReference type="PANTHER" id="PTHR21089:SF1">
    <property type="entry name" value="BIFUNCTIONAL 3-DEHYDROQUINATE DEHYDRATASE_SHIKIMATE DEHYDROGENASE, CHLOROPLASTIC"/>
    <property type="match status" value="1"/>
</dbReference>
<keyword evidence="3 8" id="KW-0028">Amino-acid biosynthesis</keyword>
<dbReference type="GO" id="GO:0005829">
    <property type="term" value="C:cytosol"/>
    <property type="evidence" value="ECO:0007669"/>
    <property type="project" value="TreeGrafter"/>
</dbReference>
<organism evidence="12 13">
    <name type="scientific">Serratia symbiotica</name>
    <dbReference type="NCBI Taxonomy" id="138074"/>
    <lineage>
        <taxon>Bacteria</taxon>
        <taxon>Pseudomonadati</taxon>
        <taxon>Pseudomonadota</taxon>
        <taxon>Gammaproteobacteria</taxon>
        <taxon>Enterobacterales</taxon>
        <taxon>Yersiniaceae</taxon>
        <taxon>Serratia</taxon>
    </lineage>
</organism>
<gene>
    <name evidence="8 12" type="primary">aroE</name>
    <name evidence="12" type="ORF">SYMBAF_14535</name>
</gene>
<dbReference type="CDD" id="cd01065">
    <property type="entry name" value="NAD_bind_Shikimate_DH"/>
    <property type="match status" value="1"/>
</dbReference>
<sequence>MEKFAVFGNPISHSKSPLIHALFAEQTGIDHPYGTVLAPLESFEASLQAFIRAGGQGANVTVPFKERAFQAASELSEFASLAGAVNTLKVLPEGGLLGDNTDGIGLLTDLERQQLIWPQDHILLVGAGGAARGVILPLLSFGCELTITNRTFSRAKELAQLFQHRGEISAQPMDQLDQHRPFNLVINATASGISGKIPALPVGVVNCQTRCYDMFYQQGRTPFLAWAQQQGATEFADGLGMLVGQAAHAFLLWHGVMPEIEPVLRCVRSQLAA</sequence>
<dbReference type="GO" id="GO:0050661">
    <property type="term" value="F:NADP binding"/>
    <property type="evidence" value="ECO:0007669"/>
    <property type="project" value="InterPro"/>
</dbReference>
<comment type="pathway">
    <text evidence="1 8">Metabolic intermediate biosynthesis; chorismate biosynthesis; chorismate from D-erythrose 4-phosphate and phosphoenolpyruvate: step 4/7.</text>
</comment>
<comment type="subunit">
    <text evidence="8">Homodimer.</text>
</comment>
<evidence type="ECO:0000313" key="12">
    <source>
        <dbReference type="EMBL" id="QLH63898.1"/>
    </source>
</evidence>
<dbReference type="InterPro" id="IPR006151">
    <property type="entry name" value="Shikm_DH/Glu-tRNA_Rdtase"/>
</dbReference>
<dbReference type="Gene3D" id="3.40.50.10860">
    <property type="entry name" value="Leucine Dehydrogenase, chain A, domain 1"/>
    <property type="match status" value="1"/>
</dbReference>
<dbReference type="GO" id="GO:0009423">
    <property type="term" value="P:chorismate biosynthetic process"/>
    <property type="evidence" value="ECO:0007669"/>
    <property type="project" value="UniProtKB-UniRule"/>
</dbReference>
<dbReference type="GO" id="GO:0009073">
    <property type="term" value="P:aromatic amino acid family biosynthetic process"/>
    <property type="evidence" value="ECO:0007669"/>
    <property type="project" value="UniProtKB-KW"/>
</dbReference>
<dbReference type="FunFam" id="3.40.50.10860:FF:000006">
    <property type="entry name" value="Shikimate dehydrogenase (NADP(+))"/>
    <property type="match status" value="1"/>
</dbReference>
<feature type="binding site" evidence="8">
    <location>
        <position position="245"/>
    </location>
    <ligand>
        <name>shikimate</name>
        <dbReference type="ChEBI" id="CHEBI:36208"/>
    </ligand>
</feature>
<feature type="domain" description="Shikimate dehydrogenase substrate binding N-terminal" evidence="10">
    <location>
        <begin position="6"/>
        <end position="88"/>
    </location>
</feature>
<dbReference type="Proteomes" id="UP000042738">
    <property type="component" value="Chromosome"/>
</dbReference>
<evidence type="ECO:0000256" key="6">
    <source>
        <dbReference type="ARBA" id="ARBA00023141"/>
    </source>
</evidence>
<evidence type="ECO:0000256" key="5">
    <source>
        <dbReference type="ARBA" id="ARBA00023002"/>
    </source>
</evidence>
<reference evidence="12 13" key="1">
    <citation type="journal article" date="2014" name="Genome Announc.">
        <title>Whole-Genome Sequence of Serratia symbiotica Strain CWBI-2.3T, a Free-Living Symbiont of the Black Bean Aphid Aphis fabae.</title>
        <authorList>
            <person name="Foray V."/>
            <person name="Grigorescu A.S."/>
            <person name="Sabri A."/>
            <person name="Haubruge E."/>
            <person name="Lognay G."/>
            <person name="Francis F."/>
            <person name="Fauconnier M.L."/>
            <person name="Hance T."/>
            <person name="Thonart P."/>
        </authorList>
    </citation>
    <scope>NUCLEOTIDE SEQUENCE [LARGE SCALE GENOMIC DNA]</scope>
    <source>
        <strain evidence="12">CWBI-2.3</strain>
    </source>
</reference>
<evidence type="ECO:0000256" key="3">
    <source>
        <dbReference type="ARBA" id="ARBA00022605"/>
    </source>
</evidence>
<feature type="binding site" evidence="8">
    <location>
        <position position="216"/>
    </location>
    <ligand>
        <name>shikimate</name>
        <dbReference type="ChEBI" id="CHEBI:36208"/>
    </ligand>
</feature>
<evidence type="ECO:0000259" key="10">
    <source>
        <dbReference type="Pfam" id="PF08501"/>
    </source>
</evidence>
<dbReference type="InterPro" id="IPR013708">
    <property type="entry name" value="Shikimate_DH-bd_N"/>
</dbReference>
<evidence type="ECO:0000256" key="7">
    <source>
        <dbReference type="ARBA" id="ARBA00049442"/>
    </source>
</evidence>
<feature type="binding site" evidence="8">
    <location>
        <position position="214"/>
    </location>
    <ligand>
        <name>NADP(+)</name>
        <dbReference type="ChEBI" id="CHEBI:58349"/>
    </ligand>
</feature>
<dbReference type="GO" id="GO:0004764">
    <property type="term" value="F:shikimate 3-dehydrogenase (NADP+) activity"/>
    <property type="evidence" value="ECO:0007669"/>
    <property type="project" value="UniProtKB-UniRule"/>
</dbReference>
<feature type="binding site" evidence="8">
    <location>
        <position position="102"/>
    </location>
    <ligand>
        <name>shikimate</name>
        <dbReference type="ChEBI" id="CHEBI:36208"/>
    </ligand>
</feature>
<dbReference type="Pfam" id="PF18317">
    <property type="entry name" value="SDH_C"/>
    <property type="match status" value="1"/>
</dbReference>
<feature type="domain" description="SDH C-terminal" evidence="11">
    <location>
        <begin position="238"/>
        <end position="264"/>
    </location>
</feature>
<feature type="binding site" evidence="8">
    <location>
        <position position="77"/>
    </location>
    <ligand>
        <name>NADP(+)</name>
        <dbReference type="ChEBI" id="CHEBI:58349"/>
    </ligand>
</feature>
<keyword evidence="4 8" id="KW-0521">NADP</keyword>
<dbReference type="GO" id="GO:0008652">
    <property type="term" value="P:amino acid biosynthetic process"/>
    <property type="evidence" value="ECO:0007669"/>
    <property type="project" value="UniProtKB-KW"/>
</dbReference>
<dbReference type="InterPro" id="IPR022893">
    <property type="entry name" value="Shikimate_DH_fam"/>
</dbReference>
<feature type="binding site" evidence="8">
    <location>
        <position position="61"/>
    </location>
    <ligand>
        <name>shikimate</name>
        <dbReference type="ChEBI" id="CHEBI:36208"/>
    </ligand>
</feature>
<evidence type="ECO:0000259" key="9">
    <source>
        <dbReference type="Pfam" id="PF01488"/>
    </source>
</evidence>
<dbReference type="EC" id="1.1.1.25" evidence="2 8"/>
<dbReference type="STRING" id="138074.SYMBAF_110002"/>
<dbReference type="UniPathway" id="UPA00053">
    <property type="reaction ID" value="UER00087"/>
</dbReference>
<dbReference type="Pfam" id="PF08501">
    <property type="entry name" value="Shikimate_dh_N"/>
    <property type="match status" value="1"/>
</dbReference>
<dbReference type="SUPFAM" id="SSF51735">
    <property type="entry name" value="NAD(P)-binding Rossmann-fold domains"/>
    <property type="match status" value="1"/>
</dbReference>
<dbReference type="NCBIfam" id="TIGR00507">
    <property type="entry name" value="aroE"/>
    <property type="match status" value="1"/>
</dbReference>
<dbReference type="InterPro" id="IPR046346">
    <property type="entry name" value="Aminoacid_DH-like_N_sf"/>
</dbReference>
<comment type="catalytic activity">
    <reaction evidence="7 8">
        <text>shikimate + NADP(+) = 3-dehydroshikimate + NADPH + H(+)</text>
        <dbReference type="Rhea" id="RHEA:17737"/>
        <dbReference type="ChEBI" id="CHEBI:15378"/>
        <dbReference type="ChEBI" id="CHEBI:16630"/>
        <dbReference type="ChEBI" id="CHEBI:36208"/>
        <dbReference type="ChEBI" id="CHEBI:57783"/>
        <dbReference type="ChEBI" id="CHEBI:58349"/>
        <dbReference type="EC" id="1.1.1.25"/>
    </reaction>
</comment>
<keyword evidence="6 8" id="KW-0057">Aromatic amino acid biosynthesis</keyword>
<feature type="binding site" evidence="8">
    <location>
        <position position="86"/>
    </location>
    <ligand>
        <name>shikimate</name>
        <dbReference type="ChEBI" id="CHEBI:36208"/>
    </ligand>
</feature>
<dbReference type="NCBIfam" id="NF001310">
    <property type="entry name" value="PRK00258.1-2"/>
    <property type="match status" value="1"/>
</dbReference>
<dbReference type="RefSeq" id="WP_040263539.1">
    <property type="nucleotide sequence ID" value="NZ_CP050855.1"/>
</dbReference>
<feature type="binding site" evidence="8">
    <location>
        <position position="238"/>
    </location>
    <ligand>
        <name>NADP(+)</name>
        <dbReference type="ChEBI" id="CHEBI:58349"/>
    </ligand>
</feature>
<dbReference type="EMBL" id="CP050855">
    <property type="protein sequence ID" value="QLH63898.1"/>
    <property type="molecule type" value="Genomic_DNA"/>
</dbReference>
<dbReference type="HAMAP" id="MF_00222">
    <property type="entry name" value="Shikimate_DH_AroE"/>
    <property type="match status" value="1"/>
</dbReference>